<proteinExistence type="predicted"/>
<gene>
    <name evidence="1" type="ORF">Mterra_00497</name>
</gene>
<evidence type="ECO:0000313" key="1">
    <source>
        <dbReference type="EMBL" id="RIH90348.1"/>
    </source>
</evidence>
<comment type="caution">
    <text evidence="1">The sequence shown here is derived from an EMBL/GenBank/DDBJ whole genome shotgun (WGS) entry which is preliminary data.</text>
</comment>
<sequence>MNIPRYWAKAERGVSVGGQRYRFVAWQGSDESPEHARLLAERALAERVARKERGERLGQYPKGGAPLREEILEELTDARGERVAVITRNAAGCLVLNTARVMFIDLDFAQAASLGRAGCWAFVRSLFSRPRPARQSPEEGALERVRAWHAEHPGWAVRVYRTRLGLRLLVTHALFDPASPEALAAMRKLGADRRYELLCRSQTCFRARLTPKPWRIGLKRPPVRYPWESPSQERAQRQWERAYEAKIGGYDVCRLLTTLGSAAPHPEAEQIVRLHDGYVLSSLGRPLA</sequence>
<protein>
    <submittedName>
        <fullName evidence="1">Uncharacterized protein</fullName>
    </submittedName>
</protein>
<evidence type="ECO:0000313" key="2">
    <source>
        <dbReference type="Proteomes" id="UP000265715"/>
    </source>
</evidence>
<dbReference type="EMBL" id="QXDL01000011">
    <property type="protein sequence ID" value="RIH90348.1"/>
    <property type="molecule type" value="Genomic_DNA"/>
</dbReference>
<accession>A0A399F2A4</accession>
<dbReference type="AlphaFoldDB" id="A0A399F2A4"/>
<dbReference type="RefSeq" id="WP_119313731.1">
    <property type="nucleotide sequence ID" value="NZ_QXDL01000011.1"/>
</dbReference>
<dbReference type="Proteomes" id="UP000265715">
    <property type="component" value="Unassembled WGS sequence"/>
</dbReference>
<reference evidence="1 2" key="1">
    <citation type="submission" date="2018-08" db="EMBL/GenBank/DDBJ databases">
        <title>Meiothermus terrae DSM 26712 genome sequencing project.</title>
        <authorList>
            <person name="Da Costa M.S."/>
            <person name="Albuquerque L."/>
            <person name="Raposo P."/>
            <person name="Froufe H.J.C."/>
            <person name="Barroso C.S."/>
            <person name="Egas C."/>
        </authorList>
    </citation>
    <scope>NUCLEOTIDE SEQUENCE [LARGE SCALE GENOMIC DNA]</scope>
    <source>
        <strain evidence="1 2">DSM 26712</strain>
    </source>
</reference>
<dbReference type="OrthoDB" id="877274at2"/>
<organism evidence="1 2">
    <name type="scientific">Calidithermus terrae</name>
    <dbReference type="NCBI Taxonomy" id="1408545"/>
    <lineage>
        <taxon>Bacteria</taxon>
        <taxon>Thermotogati</taxon>
        <taxon>Deinococcota</taxon>
        <taxon>Deinococci</taxon>
        <taxon>Thermales</taxon>
        <taxon>Thermaceae</taxon>
        <taxon>Calidithermus</taxon>
    </lineage>
</organism>
<name>A0A399F2A4_9DEIN</name>
<keyword evidence="2" id="KW-1185">Reference proteome</keyword>